<name>A0AAW5KNK0_9FIRM</name>
<dbReference type="AlphaFoldDB" id="A0AAW5KNK0"/>
<dbReference type="Pfam" id="PF20212">
    <property type="entry name" value="DUF6572"/>
    <property type="match status" value="1"/>
</dbReference>
<gene>
    <name evidence="1" type="ORF">NE632_09220</name>
</gene>
<sequence>MSVLEKNSIDYIYVEDNHIIMGISDHLTWQEEAIVAHWQLLQDKLKNYIGFIKSGQLFEQYPEFDKQPCIKIFFSKKCPDVVDKYLNKLKKYYNELQCDLVWIYDPQED</sequence>
<dbReference type="RefSeq" id="WP_117859730.1">
    <property type="nucleotide sequence ID" value="NZ_CAKWZC010000013.1"/>
</dbReference>
<organism evidence="1 2">
    <name type="scientific">Ruminococcus bicirculans</name>
    <name type="common">ex Wegman et al. 2014</name>
    <dbReference type="NCBI Taxonomy" id="1160721"/>
    <lineage>
        <taxon>Bacteria</taxon>
        <taxon>Bacillati</taxon>
        <taxon>Bacillota</taxon>
        <taxon>Clostridia</taxon>
        <taxon>Eubacteriales</taxon>
        <taxon>Oscillospiraceae</taxon>
        <taxon>Ruminococcus</taxon>
    </lineage>
</organism>
<comment type="caution">
    <text evidence="1">The sequence shown here is derived from an EMBL/GenBank/DDBJ whole genome shotgun (WGS) entry which is preliminary data.</text>
</comment>
<accession>A0AAW5KNK0</accession>
<dbReference type="EMBL" id="JANGCN010000019">
    <property type="protein sequence ID" value="MCQ5153489.1"/>
    <property type="molecule type" value="Genomic_DNA"/>
</dbReference>
<protein>
    <recommendedName>
        <fullName evidence="3">DUF695 domain-containing protein</fullName>
    </recommendedName>
</protein>
<evidence type="ECO:0000313" key="1">
    <source>
        <dbReference type="EMBL" id="MCQ5153489.1"/>
    </source>
</evidence>
<dbReference type="Proteomes" id="UP001206236">
    <property type="component" value="Unassembled WGS sequence"/>
</dbReference>
<dbReference type="InterPro" id="IPR046702">
    <property type="entry name" value="DUF6572"/>
</dbReference>
<proteinExistence type="predicted"/>
<evidence type="ECO:0000313" key="2">
    <source>
        <dbReference type="Proteomes" id="UP001206236"/>
    </source>
</evidence>
<evidence type="ECO:0008006" key="3">
    <source>
        <dbReference type="Google" id="ProtNLM"/>
    </source>
</evidence>
<reference evidence="1" key="1">
    <citation type="submission" date="2022-06" db="EMBL/GenBank/DDBJ databases">
        <title>Isolation of gut microbiota from human fecal samples.</title>
        <authorList>
            <person name="Pamer E.G."/>
            <person name="Barat B."/>
            <person name="Waligurski E."/>
            <person name="Medina S."/>
            <person name="Paddock L."/>
            <person name="Mostad J."/>
        </authorList>
    </citation>
    <scope>NUCLEOTIDE SEQUENCE</scope>
    <source>
        <strain evidence="1">DFI.5.57</strain>
    </source>
</reference>